<sequence length="185" mass="20096">MARSKAFLSPFLVAMAIFSSIGSEAKREFVVGGRESSWQVPSSPSQLNQWAQSNRFKVGDFLIFKYDKNADSVLQATEGDYASCSTAKPLKEYKDGDTKLKLERSGPYYFISGAEGHCQKGQKLEVVVMSEKHWSKGVTATPTEAPAPAMEAPSPAPRASTAGLRDGFWIVLVRLGSLIVGLLMA</sequence>
<keyword evidence="8" id="KW-0449">Lipoprotein</keyword>
<dbReference type="PROSITE" id="PS51485">
    <property type="entry name" value="PHYTOCYANIN"/>
    <property type="match status" value="1"/>
</dbReference>
<dbReference type="InterPro" id="IPR041846">
    <property type="entry name" value="ENL_dom"/>
</dbReference>
<dbReference type="AlphaFoldDB" id="A0A8B8NB56"/>
<protein>
    <submittedName>
        <fullName evidence="15">Early nodulin-like protein 3</fullName>
    </submittedName>
</protein>
<dbReference type="InterPro" id="IPR008972">
    <property type="entry name" value="Cupredoxin"/>
</dbReference>
<dbReference type="GeneID" id="115733151"/>
<dbReference type="InterPro" id="IPR039391">
    <property type="entry name" value="Phytocyanin-like"/>
</dbReference>
<dbReference type="RefSeq" id="XP_030519677.2">
    <property type="nucleotide sequence ID" value="XM_030663817.2"/>
</dbReference>
<comment type="similarity">
    <text evidence="9">Belongs to the early nodulin-like (ENODL) family.</text>
</comment>
<evidence type="ECO:0000256" key="3">
    <source>
        <dbReference type="ARBA" id="ARBA00022622"/>
    </source>
</evidence>
<evidence type="ECO:0000256" key="8">
    <source>
        <dbReference type="ARBA" id="ARBA00023288"/>
    </source>
</evidence>
<evidence type="ECO:0000313" key="14">
    <source>
        <dbReference type="Proteomes" id="UP000827889"/>
    </source>
</evidence>
<feature type="domain" description="Phytocyanin" evidence="13">
    <location>
        <begin position="27"/>
        <end position="130"/>
    </location>
</feature>
<reference evidence="15" key="1">
    <citation type="submission" date="2025-08" db="UniProtKB">
        <authorList>
            <consortium name="RefSeq"/>
        </authorList>
    </citation>
    <scope>IDENTIFICATION</scope>
    <source>
        <tissue evidence="15">Leaf</tissue>
    </source>
</reference>
<evidence type="ECO:0000256" key="2">
    <source>
        <dbReference type="ARBA" id="ARBA00022475"/>
    </source>
</evidence>
<evidence type="ECO:0000256" key="10">
    <source>
        <dbReference type="ARBA" id="ARBA00037626"/>
    </source>
</evidence>
<dbReference type="Pfam" id="PF02298">
    <property type="entry name" value="Cu_bind_like"/>
    <property type="match status" value="1"/>
</dbReference>
<dbReference type="Gene3D" id="2.60.40.420">
    <property type="entry name" value="Cupredoxins - blue copper proteins"/>
    <property type="match status" value="1"/>
</dbReference>
<dbReference type="GO" id="GO:0009055">
    <property type="term" value="F:electron transfer activity"/>
    <property type="evidence" value="ECO:0007669"/>
    <property type="project" value="InterPro"/>
</dbReference>
<dbReference type="PANTHER" id="PTHR33021">
    <property type="entry name" value="BLUE COPPER PROTEIN"/>
    <property type="match status" value="1"/>
</dbReference>
<gene>
    <name evidence="15" type="primary">LOC115733151</name>
</gene>
<keyword evidence="2" id="KW-1003">Cell membrane</keyword>
<dbReference type="CDD" id="cd11019">
    <property type="entry name" value="OsENODL1_like"/>
    <property type="match status" value="1"/>
</dbReference>
<evidence type="ECO:0000256" key="11">
    <source>
        <dbReference type="SAM" id="MobiDB-lite"/>
    </source>
</evidence>
<accession>A0A8B8NB56</accession>
<evidence type="ECO:0000313" key="15">
    <source>
        <dbReference type="RefSeq" id="XP_030519677.2"/>
    </source>
</evidence>
<evidence type="ECO:0000256" key="1">
    <source>
        <dbReference type="ARBA" id="ARBA00004609"/>
    </source>
</evidence>
<dbReference type="InterPro" id="IPR003245">
    <property type="entry name" value="Phytocyanin_dom"/>
</dbReference>
<dbReference type="PANTHER" id="PTHR33021:SF519">
    <property type="entry name" value="EARLY NODULIN-LIKE PROTEIN 10"/>
    <property type="match status" value="1"/>
</dbReference>
<evidence type="ECO:0000256" key="5">
    <source>
        <dbReference type="ARBA" id="ARBA00023136"/>
    </source>
</evidence>
<dbReference type="Proteomes" id="UP000827889">
    <property type="component" value="Chromosome 4"/>
</dbReference>
<evidence type="ECO:0000259" key="13">
    <source>
        <dbReference type="PROSITE" id="PS51485"/>
    </source>
</evidence>
<evidence type="ECO:0000256" key="12">
    <source>
        <dbReference type="SAM" id="SignalP"/>
    </source>
</evidence>
<keyword evidence="3" id="KW-0336">GPI-anchor</keyword>
<proteinExistence type="inferred from homology"/>
<dbReference type="GO" id="GO:0098552">
    <property type="term" value="C:side of membrane"/>
    <property type="evidence" value="ECO:0007669"/>
    <property type="project" value="UniProtKB-KW"/>
</dbReference>
<dbReference type="KEGG" id="rarg:115733151"/>
<dbReference type="SUPFAM" id="SSF49503">
    <property type="entry name" value="Cupredoxins"/>
    <property type="match status" value="1"/>
</dbReference>
<evidence type="ECO:0000256" key="7">
    <source>
        <dbReference type="ARBA" id="ARBA00023180"/>
    </source>
</evidence>
<evidence type="ECO:0000256" key="9">
    <source>
        <dbReference type="ARBA" id="ARBA00035011"/>
    </source>
</evidence>
<keyword evidence="14" id="KW-1185">Reference proteome</keyword>
<keyword evidence="4 12" id="KW-0732">Signal</keyword>
<comment type="function">
    <text evidence="10">May act as a carbohydrate transporter.</text>
</comment>
<evidence type="ECO:0000256" key="4">
    <source>
        <dbReference type="ARBA" id="ARBA00022729"/>
    </source>
</evidence>
<feature type="signal peptide" evidence="12">
    <location>
        <begin position="1"/>
        <end position="25"/>
    </location>
</feature>
<feature type="compositionally biased region" description="Low complexity" evidence="11">
    <location>
        <begin position="139"/>
        <end position="153"/>
    </location>
</feature>
<keyword evidence="5" id="KW-0472">Membrane</keyword>
<organism evidence="14 15">
    <name type="scientific">Rhodamnia argentea</name>
    <dbReference type="NCBI Taxonomy" id="178133"/>
    <lineage>
        <taxon>Eukaryota</taxon>
        <taxon>Viridiplantae</taxon>
        <taxon>Streptophyta</taxon>
        <taxon>Embryophyta</taxon>
        <taxon>Tracheophyta</taxon>
        <taxon>Spermatophyta</taxon>
        <taxon>Magnoliopsida</taxon>
        <taxon>eudicotyledons</taxon>
        <taxon>Gunneridae</taxon>
        <taxon>Pentapetalae</taxon>
        <taxon>rosids</taxon>
        <taxon>malvids</taxon>
        <taxon>Myrtales</taxon>
        <taxon>Myrtaceae</taxon>
        <taxon>Myrtoideae</taxon>
        <taxon>Myrteae</taxon>
        <taxon>Australasian group</taxon>
        <taxon>Rhodamnia</taxon>
    </lineage>
</organism>
<feature type="region of interest" description="Disordered" evidence="11">
    <location>
        <begin position="138"/>
        <end position="158"/>
    </location>
</feature>
<dbReference type="GO" id="GO:0005886">
    <property type="term" value="C:plasma membrane"/>
    <property type="evidence" value="ECO:0007669"/>
    <property type="project" value="UniProtKB-SubCell"/>
</dbReference>
<comment type="subcellular location">
    <subcellularLocation>
        <location evidence="1">Cell membrane</location>
        <topology evidence="1">Lipid-anchor</topology>
        <topology evidence="1">GPI-anchor</topology>
    </subcellularLocation>
</comment>
<evidence type="ECO:0000256" key="6">
    <source>
        <dbReference type="ARBA" id="ARBA00023157"/>
    </source>
</evidence>
<name>A0A8B8NB56_9MYRT</name>
<keyword evidence="7" id="KW-0325">Glycoprotein</keyword>
<keyword evidence="6" id="KW-1015">Disulfide bond</keyword>
<feature type="chain" id="PRO_5046213844" evidence="12">
    <location>
        <begin position="26"/>
        <end position="185"/>
    </location>
</feature>